<feature type="compositionally biased region" description="Polar residues" evidence="1">
    <location>
        <begin position="1"/>
        <end position="11"/>
    </location>
</feature>
<protein>
    <submittedName>
        <fullName evidence="2">Uncharacterized protein</fullName>
    </submittedName>
</protein>
<feature type="region of interest" description="Disordered" evidence="1">
    <location>
        <begin position="283"/>
        <end position="569"/>
    </location>
</feature>
<accession>A0A177T4U2</accession>
<gene>
    <name evidence="2" type="ORF">A4X13_0g6429</name>
</gene>
<organism evidence="2 3">
    <name type="scientific">Tilletia indica</name>
    <dbReference type="NCBI Taxonomy" id="43049"/>
    <lineage>
        <taxon>Eukaryota</taxon>
        <taxon>Fungi</taxon>
        <taxon>Dikarya</taxon>
        <taxon>Basidiomycota</taxon>
        <taxon>Ustilaginomycotina</taxon>
        <taxon>Exobasidiomycetes</taxon>
        <taxon>Tilletiales</taxon>
        <taxon>Tilletiaceae</taxon>
        <taxon>Tilletia</taxon>
    </lineage>
</organism>
<feature type="compositionally biased region" description="Acidic residues" evidence="1">
    <location>
        <begin position="360"/>
        <end position="411"/>
    </location>
</feature>
<reference evidence="2" key="2">
    <citation type="journal article" date="2019" name="IMA Fungus">
        <title>Genome sequencing and comparison of five Tilletia species to identify candidate genes for the detection of regulated species infecting wheat.</title>
        <authorList>
            <person name="Nguyen H.D.T."/>
            <person name="Sultana T."/>
            <person name="Kesanakurti P."/>
            <person name="Hambleton S."/>
        </authorList>
    </citation>
    <scope>NUCLEOTIDE SEQUENCE</scope>
    <source>
        <strain evidence="2">DAOMC 236416</strain>
    </source>
</reference>
<feature type="region of interest" description="Disordered" evidence="1">
    <location>
        <begin position="1"/>
        <end position="143"/>
    </location>
</feature>
<feature type="compositionally biased region" description="Acidic residues" evidence="1">
    <location>
        <begin position="334"/>
        <end position="352"/>
    </location>
</feature>
<dbReference type="EMBL" id="LWDF02000612">
    <property type="protein sequence ID" value="KAE8244623.1"/>
    <property type="molecule type" value="Genomic_DNA"/>
</dbReference>
<dbReference type="Pfam" id="PF10336">
    <property type="entry name" value="DUF2420"/>
    <property type="match status" value="1"/>
</dbReference>
<dbReference type="Proteomes" id="UP000077521">
    <property type="component" value="Unassembled WGS sequence"/>
</dbReference>
<feature type="compositionally biased region" description="Acidic residues" evidence="1">
    <location>
        <begin position="44"/>
        <end position="74"/>
    </location>
</feature>
<evidence type="ECO:0000256" key="1">
    <source>
        <dbReference type="SAM" id="MobiDB-lite"/>
    </source>
</evidence>
<feature type="compositionally biased region" description="Basic and acidic residues" evidence="1">
    <location>
        <begin position="426"/>
        <end position="436"/>
    </location>
</feature>
<dbReference type="InterPro" id="IPR018822">
    <property type="entry name" value="UPF0646"/>
</dbReference>
<proteinExistence type="predicted"/>
<sequence length="569" mass="60438">MATDALRSSASAVPDLLGSEPDFDQLPSSPAFGNGTEAAPVVIQDDEQEEEDDDEDLDEGGDAEEENDDDDYEILEYQHAAGQSTSTQTGANAGGGAEDGPDADELAGDEDVLGLGTHSTITHVDAADEGDDDDDGDQEEDADAGDEFLPTVLIDFEDSLFDLFAQQAGDGKHDSEENAIPLKASSDILNQPLSNLFATLRIPDALGEFLEKDTALVLRSPEVDLEMAENDATAEQVLLQDFLDIHPSNSNGDAVRLRFSQRQSFLTRFKSLGGVVNAAPSHAALSPTTAVSSWMSRAKSGARRATGGDDEPDELDDEAGAADGGTLGEHHEPDDDDEGREPEWEEGEGEGELNEHWEGEGEGEGEDDEEGEEEGEGEDEVILIEDDDEQEGDTEPNLEEGYEEGDEILDADADHNPEGAAAVDGHQLHADEHGEVEQEYEEAGGEEGDEEYEEHEEAEQPSTARTETVGEAEDSVQPTIADSAPALAAWKEPASSATNAVPLPTNGNGQGIPDQDDEGEYEQDAPGDLVDRAGALGATSSLTGKRSFDETDIDLPEGDADDGAKRLKV</sequence>
<reference evidence="2" key="1">
    <citation type="submission" date="2016-04" db="EMBL/GenBank/DDBJ databases">
        <authorList>
            <person name="Nguyen H.D."/>
            <person name="Samba Siva P."/>
            <person name="Cullis J."/>
            <person name="Levesque C.A."/>
            <person name="Hambleton S."/>
        </authorList>
    </citation>
    <scope>NUCLEOTIDE SEQUENCE</scope>
    <source>
        <strain evidence="2">DAOMC 236416</strain>
    </source>
</reference>
<feature type="compositionally biased region" description="Acidic residues" evidence="1">
    <location>
        <begin position="514"/>
        <end position="525"/>
    </location>
</feature>
<feature type="compositionally biased region" description="Acidic residues" evidence="1">
    <location>
        <begin position="437"/>
        <end position="459"/>
    </location>
</feature>
<keyword evidence="3" id="KW-1185">Reference proteome</keyword>
<dbReference type="AlphaFoldDB" id="A0A177T4U2"/>
<name>A0A177T4U2_9BASI</name>
<feature type="compositionally biased region" description="Acidic residues" evidence="1">
    <location>
        <begin position="127"/>
        <end position="143"/>
    </location>
</feature>
<feature type="compositionally biased region" description="Polar residues" evidence="1">
    <location>
        <begin position="286"/>
        <end position="295"/>
    </location>
</feature>
<feature type="compositionally biased region" description="Acidic residues" evidence="1">
    <location>
        <begin position="308"/>
        <end position="320"/>
    </location>
</feature>
<feature type="compositionally biased region" description="Acidic residues" evidence="1">
    <location>
        <begin position="550"/>
        <end position="561"/>
    </location>
</feature>
<evidence type="ECO:0000313" key="2">
    <source>
        <dbReference type="EMBL" id="KAE8244623.1"/>
    </source>
</evidence>
<evidence type="ECO:0000313" key="3">
    <source>
        <dbReference type="Proteomes" id="UP000077521"/>
    </source>
</evidence>
<comment type="caution">
    <text evidence="2">The sequence shown here is derived from an EMBL/GenBank/DDBJ whole genome shotgun (WGS) entry which is preliminary data.</text>
</comment>
<feature type="compositionally biased region" description="Acidic residues" evidence="1">
    <location>
        <begin position="99"/>
        <end position="112"/>
    </location>
</feature>